<dbReference type="EMBL" id="VOIH02000003">
    <property type="protein sequence ID" value="KAF3452071.1"/>
    <property type="molecule type" value="Genomic_DNA"/>
</dbReference>
<reference evidence="2" key="1">
    <citation type="submission" date="2020-03" db="EMBL/GenBank/DDBJ databases">
        <title>A high-quality chromosome-level genome assembly of a woody plant with both climbing and erect habits, Rhamnella rubrinervis.</title>
        <authorList>
            <person name="Lu Z."/>
            <person name="Yang Y."/>
            <person name="Zhu X."/>
            <person name="Sun Y."/>
        </authorList>
    </citation>
    <scope>NUCLEOTIDE SEQUENCE</scope>
    <source>
        <strain evidence="2">BYM</strain>
        <tissue evidence="2">Leaf</tissue>
    </source>
</reference>
<sequence>MSSICSFVGGGSSVVYKVRWVSCDSYISKDPVRVSTHLGGKSSRIFLQDCRFFTGAVRLVRGQCDLLHLAKSQSWYGFGIDRISHRRAGEVMRGSGVMAETSDANGGFELRTRALIQIVCGSGFGLSSGSPALPPWGFGRELGIGVCAGITGLGGLLDLVDLQRVLFPHPIQIRHDARIHIREPHIFAGIKVRKEVLTAPNDISELPTEHVNEKAPAAASLAAVVSENARGMSAPQTNDGAPPPCSMVRE</sequence>
<evidence type="ECO:0000313" key="3">
    <source>
        <dbReference type="Proteomes" id="UP000796880"/>
    </source>
</evidence>
<proteinExistence type="predicted"/>
<comment type="caution">
    <text evidence="2">The sequence shown here is derived from an EMBL/GenBank/DDBJ whole genome shotgun (WGS) entry which is preliminary data.</text>
</comment>
<gene>
    <name evidence="2" type="ORF">FNV43_RR08167</name>
</gene>
<keyword evidence="3" id="KW-1185">Reference proteome</keyword>
<organism evidence="2 3">
    <name type="scientific">Rhamnella rubrinervis</name>
    <dbReference type="NCBI Taxonomy" id="2594499"/>
    <lineage>
        <taxon>Eukaryota</taxon>
        <taxon>Viridiplantae</taxon>
        <taxon>Streptophyta</taxon>
        <taxon>Embryophyta</taxon>
        <taxon>Tracheophyta</taxon>
        <taxon>Spermatophyta</taxon>
        <taxon>Magnoliopsida</taxon>
        <taxon>eudicotyledons</taxon>
        <taxon>Gunneridae</taxon>
        <taxon>Pentapetalae</taxon>
        <taxon>rosids</taxon>
        <taxon>fabids</taxon>
        <taxon>Rosales</taxon>
        <taxon>Rhamnaceae</taxon>
        <taxon>rhamnoid group</taxon>
        <taxon>Rhamneae</taxon>
        <taxon>Rhamnella</taxon>
    </lineage>
</organism>
<feature type="region of interest" description="Disordered" evidence="1">
    <location>
        <begin position="230"/>
        <end position="250"/>
    </location>
</feature>
<evidence type="ECO:0000256" key="1">
    <source>
        <dbReference type="SAM" id="MobiDB-lite"/>
    </source>
</evidence>
<feature type="compositionally biased region" description="Pro residues" evidence="1">
    <location>
        <begin position="241"/>
        <end position="250"/>
    </location>
</feature>
<protein>
    <submittedName>
        <fullName evidence="2">Uncharacterized protein</fullName>
    </submittedName>
</protein>
<evidence type="ECO:0000313" key="2">
    <source>
        <dbReference type="EMBL" id="KAF3452071.1"/>
    </source>
</evidence>
<dbReference type="Proteomes" id="UP000796880">
    <property type="component" value="Unassembled WGS sequence"/>
</dbReference>
<dbReference type="AlphaFoldDB" id="A0A8K0HG17"/>
<name>A0A8K0HG17_9ROSA</name>
<accession>A0A8K0HG17</accession>